<dbReference type="EMBL" id="JAFCMP010000017">
    <property type="protein sequence ID" value="KAG5191629.1"/>
    <property type="molecule type" value="Genomic_DNA"/>
</dbReference>
<evidence type="ECO:0000256" key="2">
    <source>
        <dbReference type="ARBA" id="ARBA00022679"/>
    </source>
</evidence>
<dbReference type="AlphaFoldDB" id="A0A835ZJ14"/>
<feature type="transmembrane region" description="Helical" evidence="7">
    <location>
        <begin position="260"/>
        <end position="279"/>
    </location>
</feature>
<evidence type="ECO:0000256" key="7">
    <source>
        <dbReference type="RuleBase" id="RU079119"/>
    </source>
</evidence>
<evidence type="ECO:0000259" key="8">
    <source>
        <dbReference type="Pfam" id="PF01529"/>
    </source>
</evidence>
<comment type="catalytic activity">
    <reaction evidence="7">
        <text>L-cysteinyl-[protein] + hexadecanoyl-CoA = S-hexadecanoyl-L-cysteinyl-[protein] + CoA</text>
        <dbReference type="Rhea" id="RHEA:36683"/>
        <dbReference type="Rhea" id="RHEA-COMP:10131"/>
        <dbReference type="Rhea" id="RHEA-COMP:11032"/>
        <dbReference type="ChEBI" id="CHEBI:29950"/>
        <dbReference type="ChEBI" id="CHEBI:57287"/>
        <dbReference type="ChEBI" id="CHEBI:57379"/>
        <dbReference type="ChEBI" id="CHEBI:74151"/>
        <dbReference type="EC" id="2.3.1.225"/>
    </reaction>
</comment>
<comment type="similarity">
    <text evidence="7">Belongs to the DHHC palmitoyltransferase family.</text>
</comment>
<comment type="caution">
    <text evidence="9">The sequence shown here is derived from an EMBL/GenBank/DDBJ whole genome shotgun (WGS) entry which is preliminary data.</text>
</comment>
<evidence type="ECO:0000256" key="1">
    <source>
        <dbReference type="ARBA" id="ARBA00004141"/>
    </source>
</evidence>
<gene>
    <name evidence="9" type="ORF">JKP88DRAFT_352256</name>
</gene>
<dbReference type="PROSITE" id="PS51257">
    <property type="entry name" value="PROKAR_LIPOPROTEIN"/>
    <property type="match status" value="1"/>
</dbReference>
<dbReference type="OrthoDB" id="9909019at2759"/>
<dbReference type="Proteomes" id="UP000664859">
    <property type="component" value="Unassembled WGS sequence"/>
</dbReference>
<accession>A0A835ZJ14</accession>
<keyword evidence="3 7" id="KW-0812">Transmembrane</keyword>
<dbReference type="InterPro" id="IPR039859">
    <property type="entry name" value="PFA4/ZDH16/20/ERF2-like"/>
</dbReference>
<keyword evidence="5 7" id="KW-0472">Membrane</keyword>
<organism evidence="9 10">
    <name type="scientific">Tribonema minus</name>
    <dbReference type="NCBI Taxonomy" id="303371"/>
    <lineage>
        <taxon>Eukaryota</taxon>
        <taxon>Sar</taxon>
        <taxon>Stramenopiles</taxon>
        <taxon>Ochrophyta</taxon>
        <taxon>PX clade</taxon>
        <taxon>Xanthophyceae</taxon>
        <taxon>Tribonematales</taxon>
        <taxon>Tribonemataceae</taxon>
        <taxon>Tribonema</taxon>
    </lineage>
</organism>
<comment type="domain">
    <text evidence="7">The DHHC domain is required for palmitoyltransferase activity.</text>
</comment>
<evidence type="ECO:0000313" key="9">
    <source>
        <dbReference type="EMBL" id="KAG5191629.1"/>
    </source>
</evidence>
<feature type="transmembrane region" description="Helical" evidence="7">
    <location>
        <begin position="47"/>
        <end position="68"/>
    </location>
</feature>
<feature type="domain" description="Palmitoyltransferase DHHC" evidence="8">
    <location>
        <begin position="216"/>
        <end position="355"/>
    </location>
</feature>
<keyword evidence="10" id="KW-1185">Reference proteome</keyword>
<evidence type="ECO:0000256" key="5">
    <source>
        <dbReference type="ARBA" id="ARBA00023136"/>
    </source>
</evidence>
<dbReference type="PANTHER" id="PTHR12246">
    <property type="entry name" value="PALMITOYLTRANSFERASE ZDHHC16"/>
    <property type="match status" value="1"/>
</dbReference>
<evidence type="ECO:0000256" key="3">
    <source>
        <dbReference type="ARBA" id="ARBA00022692"/>
    </source>
</evidence>
<evidence type="ECO:0000256" key="4">
    <source>
        <dbReference type="ARBA" id="ARBA00022989"/>
    </source>
</evidence>
<keyword evidence="2 7" id="KW-0808">Transferase</keyword>
<dbReference type="GO" id="GO:0016020">
    <property type="term" value="C:membrane"/>
    <property type="evidence" value="ECO:0007669"/>
    <property type="project" value="UniProtKB-SubCell"/>
</dbReference>
<proteinExistence type="inferred from homology"/>
<dbReference type="Pfam" id="PF01529">
    <property type="entry name" value="DHHC"/>
    <property type="match status" value="1"/>
</dbReference>
<dbReference type="EC" id="2.3.1.225" evidence="7"/>
<comment type="subcellular location">
    <subcellularLocation>
        <location evidence="1">Membrane</location>
        <topology evidence="1">Multi-pass membrane protein</topology>
    </subcellularLocation>
</comment>
<dbReference type="GO" id="GO:0019706">
    <property type="term" value="F:protein-cysteine S-palmitoyltransferase activity"/>
    <property type="evidence" value="ECO:0007669"/>
    <property type="project" value="UniProtKB-EC"/>
</dbReference>
<keyword evidence="6 7" id="KW-0012">Acyltransferase</keyword>
<dbReference type="PROSITE" id="PS50216">
    <property type="entry name" value="DHHC"/>
    <property type="match status" value="1"/>
</dbReference>
<dbReference type="InterPro" id="IPR001594">
    <property type="entry name" value="Palmitoyltrfase_DHHC"/>
</dbReference>
<protein>
    <recommendedName>
        <fullName evidence="7">Palmitoyltransferase</fullName>
        <ecNumber evidence="7">2.3.1.225</ecNumber>
    </recommendedName>
</protein>
<reference evidence="9" key="1">
    <citation type="submission" date="2021-02" db="EMBL/GenBank/DDBJ databases">
        <title>First Annotated Genome of the Yellow-green Alga Tribonema minus.</title>
        <authorList>
            <person name="Mahan K.M."/>
        </authorList>
    </citation>
    <scope>NUCLEOTIDE SEQUENCE</scope>
    <source>
        <strain evidence="9">UTEX B ZZ1240</strain>
    </source>
</reference>
<feature type="transmembrane region" description="Helical" evidence="7">
    <location>
        <begin position="317"/>
        <end position="341"/>
    </location>
</feature>
<evidence type="ECO:0000256" key="6">
    <source>
        <dbReference type="ARBA" id="ARBA00023315"/>
    </source>
</evidence>
<name>A0A835ZJ14_9STRA</name>
<feature type="transmembrane region" description="Helical" evidence="7">
    <location>
        <begin position="80"/>
        <end position="98"/>
    </location>
</feature>
<sequence>MQQRPRESKWQQFKMALASNDNFEYIYWFQVGFGCFFDWFLRLVGPLLLTLATGLILLVVYLYYGFILPATTEPGSLPRVLHGSWGAFLAFNLLWNYYHCAFTNPGTPAHVLPGIDGADGDGDEASSPLVGTGRPDASVSMVSRGARGADRSSTATRRWDWDVCLLALVTAAAHVAKRSRSRERERDVEAAAVLHGTAERGRQGGRAAAAAGPRAGFCKKCRAAKPTRAHHCHVCNQCVLNMDHHCPWVNNCVGYFNYRYFFLFLLYMWIGCVYTAFITGPRFVQLARIEGVSADPHVASFVSNVQHIQLERTERSAMLFAFILTVSTGVAVSLLFFWHFFLVATAQTTIEFYQNQTRKARARQRGELYSNTFNQGFRGNWQQVFGPRPILLSILPSRRRPPPPVVPFFNGITDTAALGSLVGEAACALTPDVQALCDFAVYVPWAHACDAPQARLDAPSVVAIVLHHFAAWARYGERAFAREKFDLDSAATRRELLQQQDAAGQVEARKARRAEAEATGQQWADIGSLFDED</sequence>
<evidence type="ECO:0000313" key="10">
    <source>
        <dbReference type="Proteomes" id="UP000664859"/>
    </source>
</evidence>
<keyword evidence="4 7" id="KW-1133">Transmembrane helix</keyword>